<dbReference type="CDD" id="cd11452">
    <property type="entry name" value="bHLH_AtNAI1_like"/>
    <property type="match status" value="1"/>
</dbReference>
<dbReference type="InterPro" id="IPR011598">
    <property type="entry name" value="bHLH_dom"/>
</dbReference>
<feature type="compositionally biased region" description="Polar residues" evidence="6">
    <location>
        <begin position="111"/>
        <end position="121"/>
    </location>
</feature>
<dbReference type="InterPro" id="IPR036638">
    <property type="entry name" value="HLH_DNA-bd_sf"/>
</dbReference>
<protein>
    <submittedName>
        <fullName evidence="8">Transcription factor bHLH25 like</fullName>
    </submittedName>
</protein>
<keyword evidence="4" id="KW-0539">Nucleus</keyword>
<dbReference type="SMR" id="A0A2R6R5B9"/>
<dbReference type="OMA" id="FCDNNVM"/>
<evidence type="ECO:0000256" key="5">
    <source>
        <dbReference type="SAM" id="Coils"/>
    </source>
</evidence>
<evidence type="ECO:0000256" key="3">
    <source>
        <dbReference type="ARBA" id="ARBA00023163"/>
    </source>
</evidence>
<evidence type="ECO:0000256" key="6">
    <source>
        <dbReference type="SAM" id="MobiDB-lite"/>
    </source>
</evidence>
<feature type="coiled-coil region" evidence="5">
    <location>
        <begin position="225"/>
        <end position="252"/>
    </location>
</feature>
<dbReference type="Pfam" id="PF22754">
    <property type="entry name" value="bHLH-TF_ACT-like_plant"/>
    <property type="match status" value="1"/>
</dbReference>
<keyword evidence="3" id="KW-0804">Transcription</keyword>
<accession>A0A2R6R5B9</accession>
<feature type="compositionally biased region" description="Low complexity" evidence="6">
    <location>
        <begin position="45"/>
        <end position="73"/>
    </location>
</feature>
<evidence type="ECO:0000256" key="2">
    <source>
        <dbReference type="ARBA" id="ARBA00023015"/>
    </source>
</evidence>
<dbReference type="SUPFAM" id="SSF47459">
    <property type="entry name" value="HLH, helix-loop-helix DNA-binding domain"/>
    <property type="match status" value="1"/>
</dbReference>
<dbReference type="FunCoup" id="A0A2R6R5B9">
    <property type="interactions" value="158"/>
</dbReference>
<feature type="region of interest" description="Disordered" evidence="6">
    <location>
        <begin position="161"/>
        <end position="186"/>
    </location>
</feature>
<comment type="subcellular location">
    <subcellularLocation>
        <location evidence="1">Nucleus</location>
    </subcellularLocation>
</comment>
<proteinExistence type="predicted"/>
<organism evidence="8 9">
    <name type="scientific">Actinidia chinensis var. chinensis</name>
    <name type="common">Chinese soft-hair kiwi</name>
    <dbReference type="NCBI Taxonomy" id="1590841"/>
    <lineage>
        <taxon>Eukaryota</taxon>
        <taxon>Viridiplantae</taxon>
        <taxon>Streptophyta</taxon>
        <taxon>Embryophyta</taxon>
        <taxon>Tracheophyta</taxon>
        <taxon>Spermatophyta</taxon>
        <taxon>Magnoliopsida</taxon>
        <taxon>eudicotyledons</taxon>
        <taxon>Gunneridae</taxon>
        <taxon>Pentapetalae</taxon>
        <taxon>asterids</taxon>
        <taxon>Ericales</taxon>
        <taxon>Actinidiaceae</taxon>
        <taxon>Actinidia</taxon>
    </lineage>
</organism>
<dbReference type="EMBL" id="NKQK01000009">
    <property type="protein sequence ID" value="PSS21197.1"/>
    <property type="molecule type" value="Genomic_DNA"/>
</dbReference>
<dbReference type="InParanoid" id="A0A2R6R5B9"/>
<reference evidence="8 9" key="1">
    <citation type="submission" date="2017-07" db="EMBL/GenBank/DDBJ databases">
        <title>An improved, manually edited Actinidia chinensis var. chinensis (kiwifruit) genome highlights the challenges associated with draft genomes and gene prediction in plants.</title>
        <authorList>
            <person name="Pilkington S."/>
            <person name="Crowhurst R."/>
            <person name="Hilario E."/>
            <person name="Nardozza S."/>
            <person name="Fraser L."/>
            <person name="Peng Y."/>
            <person name="Gunaseelan K."/>
            <person name="Simpson R."/>
            <person name="Tahir J."/>
            <person name="Deroles S."/>
            <person name="Templeton K."/>
            <person name="Luo Z."/>
            <person name="Davy M."/>
            <person name="Cheng C."/>
            <person name="Mcneilage M."/>
            <person name="Scaglione D."/>
            <person name="Liu Y."/>
            <person name="Zhang Q."/>
            <person name="Datson P."/>
            <person name="De Silva N."/>
            <person name="Gardiner S."/>
            <person name="Bassett H."/>
            <person name="Chagne D."/>
            <person name="Mccallum J."/>
            <person name="Dzierzon H."/>
            <person name="Deng C."/>
            <person name="Wang Y.-Y."/>
            <person name="Barron N."/>
            <person name="Manako K."/>
            <person name="Bowen J."/>
            <person name="Foster T."/>
            <person name="Erridge Z."/>
            <person name="Tiffin H."/>
            <person name="Waite C."/>
            <person name="Davies K."/>
            <person name="Grierson E."/>
            <person name="Laing W."/>
            <person name="Kirk R."/>
            <person name="Chen X."/>
            <person name="Wood M."/>
            <person name="Montefiori M."/>
            <person name="Brummell D."/>
            <person name="Schwinn K."/>
            <person name="Catanach A."/>
            <person name="Fullerton C."/>
            <person name="Li D."/>
            <person name="Meiyalaghan S."/>
            <person name="Nieuwenhuizen N."/>
            <person name="Read N."/>
            <person name="Prakash R."/>
            <person name="Hunter D."/>
            <person name="Zhang H."/>
            <person name="Mckenzie M."/>
            <person name="Knabel M."/>
            <person name="Harris A."/>
            <person name="Allan A."/>
            <person name="Chen A."/>
            <person name="Janssen B."/>
            <person name="Plunkett B."/>
            <person name="Dwamena C."/>
            <person name="Voogd C."/>
            <person name="Leif D."/>
            <person name="Lafferty D."/>
            <person name="Souleyre E."/>
            <person name="Varkonyi-Gasic E."/>
            <person name="Gambi F."/>
            <person name="Hanley J."/>
            <person name="Yao J.-L."/>
            <person name="Cheung J."/>
            <person name="David K."/>
            <person name="Warren B."/>
            <person name="Marsh K."/>
            <person name="Snowden K."/>
            <person name="Lin-Wang K."/>
            <person name="Brian L."/>
            <person name="Martinez-Sanchez M."/>
            <person name="Wang M."/>
            <person name="Ileperuma N."/>
            <person name="Macnee N."/>
            <person name="Campin R."/>
            <person name="Mcatee P."/>
            <person name="Drummond R."/>
            <person name="Espley R."/>
            <person name="Ireland H."/>
            <person name="Wu R."/>
            <person name="Atkinson R."/>
            <person name="Karunairetnam S."/>
            <person name="Bulley S."/>
            <person name="Chunkath S."/>
            <person name="Hanley Z."/>
            <person name="Storey R."/>
            <person name="Thrimawithana A."/>
            <person name="Thomson S."/>
            <person name="David C."/>
            <person name="Testolin R."/>
        </authorList>
    </citation>
    <scope>NUCLEOTIDE SEQUENCE [LARGE SCALE GENOMIC DNA]</scope>
    <source>
        <strain evidence="9">cv. Red5</strain>
        <tissue evidence="8">Young leaf</tissue>
    </source>
</reference>
<dbReference type="OrthoDB" id="690068at2759"/>
<keyword evidence="5" id="KW-0175">Coiled coil</keyword>
<reference evidence="9" key="2">
    <citation type="journal article" date="2018" name="BMC Genomics">
        <title>A manually annotated Actinidia chinensis var. chinensis (kiwifruit) genome highlights the challenges associated with draft genomes and gene prediction in plants.</title>
        <authorList>
            <person name="Pilkington S.M."/>
            <person name="Crowhurst R."/>
            <person name="Hilario E."/>
            <person name="Nardozza S."/>
            <person name="Fraser L."/>
            <person name="Peng Y."/>
            <person name="Gunaseelan K."/>
            <person name="Simpson R."/>
            <person name="Tahir J."/>
            <person name="Deroles S.C."/>
            <person name="Templeton K."/>
            <person name="Luo Z."/>
            <person name="Davy M."/>
            <person name="Cheng C."/>
            <person name="McNeilage M."/>
            <person name="Scaglione D."/>
            <person name="Liu Y."/>
            <person name="Zhang Q."/>
            <person name="Datson P."/>
            <person name="De Silva N."/>
            <person name="Gardiner S.E."/>
            <person name="Bassett H."/>
            <person name="Chagne D."/>
            <person name="McCallum J."/>
            <person name="Dzierzon H."/>
            <person name="Deng C."/>
            <person name="Wang Y.Y."/>
            <person name="Barron L."/>
            <person name="Manako K."/>
            <person name="Bowen J."/>
            <person name="Foster T.M."/>
            <person name="Erridge Z.A."/>
            <person name="Tiffin H."/>
            <person name="Waite C.N."/>
            <person name="Davies K.M."/>
            <person name="Grierson E.P."/>
            <person name="Laing W.A."/>
            <person name="Kirk R."/>
            <person name="Chen X."/>
            <person name="Wood M."/>
            <person name="Montefiori M."/>
            <person name="Brummell D.A."/>
            <person name="Schwinn K.E."/>
            <person name="Catanach A."/>
            <person name="Fullerton C."/>
            <person name="Li D."/>
            <person name="Meiyalaghan S."/>
            <person name="Nieuwenhuizen N."/>
            <person name="Read N."/>
            <person name="Prakash R."/>
            <person name="Hunter D."/>
            <person name="Zhang H."/>
            <person name="McKenzie M."/>
            <person name="Knabel M."/>
            <person name="Harris A."/>
            <person name="Allan A.C."/>
            <person name="Gleave A."/>
            <person name="Chen A."/>
            <person name="Janssen B.J."/>
            <person name="Plunkett B."/>
            <person name="Ampomah-Dwamena C."/>
            <person name="Voogd C."/>
            <person name="Leif D."/>
            <person name="Lafferty D."/>
            <person name="Souleyre E.J.F."/>
            <person name="Varkonyi-Gasic E."/>
            <person name="Gambi F."/>
            <person name="Hanley J."/>
            <person name="Yao J.L."/>
            <person name="Cheung J."/>
            <person name="David K.M."/>
            <person name="Warren B."/>
            <person name="Marsh K."/>
            <person name="Snowden K.C."/>
            <person name="Lin-Wang K."/>
            <person name="Brian L."/>
            <person name="Martinez-Sanchez M."/>
            <person name="Wang M."/>
            <person name="Ileperuma N."/>
            <person name="Macnee N."/>
            <person name="Campin R."/>
            <person name="McAtee P."/>
            <person name="Drummond R.S.M."/>
            <person name="Espley R.V."/>
            <person name="Ireland H.S."/>
            <person name="Wu R."/>
            <person name="Atkinson R.G."/>
            <person name="Karunairetnam S."/>
            <person name="Bulley S."/>
            <person name="Chunkath S."/>
            <person name="Hanley Z."/>
            <person name="Storey R."/>
            <person name="Thrimawithana A.H."/>
            <person name="Thomson S."/>
            <person name="David C."/>
            <person name="Testolin R."/>
            <person name="Huang H."/>
            <person name="Hellens R.P."/>
            <person name="Schaffer R.J."/>
        </authorList>
    </citation>
    <scope>NUCLEOTIDE SEQUENCE [LARGE SCALE GENOMIC DNA]</scope>
    <source>
        <strain evidence="9">cv. Red5</strain>
    </source>
</reference>
<feature type="region of interest" description="Disordered" evidence="6">
    <location>
        <begin position="45"/>
        <end position="121"/>
    </location>
</feature>
<dbReference type="Proteomes" id="UP000241394">
    <property type="component" value="Chromosome LG9"/>
</dbReference>
<evidence type="ECO:0000256" key="4">
    <source>
        <dbReference type="ARBA" id="ARBA00023242"/>
    </source>
</evidence>
<evidence type="ECO:0000259" key="7">
    <source>
        <dbReference type="PROSITE" id="PS50888"/>
    </source>
</evidence>
<dbReference type="PANTHER" id="PTHR45959">
    <property type="entry name" value="BHLH TRANSCRIPTION FACTOR"/>
    <property type="match status" value="1"/>
</dbReference>
<dbReference type="InterPro" id="IPR054502">
    <property type="entry name" value="bHLH-TF_ACT-like_plant"/>
</dbReference>
<dbReference type="PANTHER" id="PTHR45959:SF2">
    <property type="entry name" value="BHLH TRANSCRIPTION FACTOR"/>
    <property type="match status" value="1"/>
</dbReference>
<sequence>MADSPMPWLAELGMDEPLFPSDIMESFEEELAAALGEDYQQHYSFSSESNSSNFPNLIPTSSSTTNLLASSPTELAKQDGAERPTKHHKPNNTYNSWSSTPPTPAIPSIDHQATPSGSSTRFILSFGNSNLTEIPNVPLGTVSPQDEAVAGVLMAQGSFGNREEGVAKSSTTSQGAKKTSAPRPASQTYDHIIAERKRREQLSQLFVALSGIVPGLKKMDKTSVLGEAVKYLKQLQERVKTLEEQSTKQTMESVVLVKKSQLLLEDEAGSSDDNFVGGASKPLPEIEARVCNKSVLLRIHCEKHKGVLVKILSEMENLNLSVINTSVVRFGTLALDITIIAEMETEFCLTVKDLVRNLRPTLRHFM</sequence>
<dbReference type="GO" id="GO:0046983">
    <property type="term" value="F:protein dimerization activity"/>
    <property type="evidence" value="ECO:0007669"/>
    <property type="project" value="InterPro"/>
</dbReference>
<evidence type="ECO:0000313" key="8">
    <source>
        <dbReference type="EMBL" id="PSS21197.1"/>
    </source>
</evidence>
<dbReference type="GO" id="GO:0005634">
    <property type="term" value="C:nucleus"/>
    <property type="evidence" value="ECO:0007669"/>
    <property type="project" value="UniProtKB-SubCell"/>
</dbReference>
<feature type="compositionally biased region" description="Polar residues" evidence="6">
    <location>
        <begin position="168"/>
        <end position="177"/>
    </location>
</feature>
<keyword evidence="2" id="KW-0805">Transcription regulation</keyword>
<dbReference type="Pfam" id="PF00010">
    <property type="entry name" value="HLH"/>
    <property type="match status" value="1"/>
</dbReference>
<dbReference type="PROSITE" id="PS50888">
    <property type="entry name" value="BHLH"/>
    <property type="match status" value="1"/>
</dbReference>
<dbReference type="STRING" id="1590841.A0A2R6R5B9"/>
<evidence type="ECO:0000313" key="9">
    <source>
        <dbReference type="Proteomes" id="UP000241394"/>
    </source>
</evidence>
<feature type="domain" description="BHLH" evidence="7">
    <location>
        <begin position="186"/>
        <end position="235"/>
    </location>
</feature>
<keyword evidence="9" id="KW-1185">Reference proteome</keyword>
<dbReference type="AlphaFoldDB" id="A0A2R6R5B9"/>
<dbReference type="SMART" id="SM00353">
    <property type="entry name" value="HLH"/>
    <property type="match status" value="1"/>
</dbReference>
<gene>
    <name evidence="8" type="ORF">CEY00_Acc10239</name>
</gene>
<evidence type="ECO:0000256" key="1">
    <source>
        <dbReference type="ARBA" id="ARBA00004123"/>
    </source>
</evidence>
<dbReference type="InterPro" id="IPR052610">
    <property type="entry name" value="bHLH_transcription_regulator"/>
</dbReference>
<dbReference type="Gramene" id="PSS21197">
    <property type="protein sequence ID" value="PSS21197"/>
    <property type="gene ID" value="CEY00_Acc10239"/>
</dbReference>
<comment type="caution">
    <text evidence="8">The sequence shown here is derived from an EMBL/GenBank/DDBJ whole genome shotgun (WGS) entry which is preliminary data.</text>
</comment>
<name>A0A2R6R5B9_ACTCC</name>
<dbReference type="Gene3D" id="4.10.280.10">
    <property type="entry name" value="Helix-loop-helix DNA-binding domain"/>
    <property type="match status" value="1"/>
</dbReference>